<dbReference type="RefSeq" id="WP_186441734.1">
    <property type="nucleotide sequence ID" value="NZ_LT828572.1"/>
</dbReference>
<evidence type="ECO:0000313" key="2">
    <source>
        <dbReference type="Proteomes" id="UP000191931"/>
    </source>
</evidence>
<organism evidence="1 2">
    <name type="scientific">Desulfamplus magnetovallimortis</name>
    <dbReference type="NCBI Taxonomy" id="1246637"/>
    <lineage>
        <taxon>Bacteria</taxon>
        <taxon>Pseudomonadati</taxon>
        <taxon>Thermodesulfobacteriota</taxon>
        <taxon>Desulfobacteria</taxon>
        <taxon>Desulfobacterales</taxon>
        <taxon>Desulfobacteraceae</taxon>
        <taxon>Desulfamplus</taxon>
    </lineage>
</organism>
<dbReference type="AlphaFoldDB" id="A0A1W1HF72"/>
<name>A0A1W1HF72_9BACT</name>
<dbReference type="STRING" id="1246637.MTBBW1_2620012"/>
<accession>A0A1W1HF72</accession>
<gene>
    <name evidence="1" type="ORF">MTBBW1_2620012</name>
</gene>
<dbReference type="Proteomes" id="UP000191931">
    <property type="component" value="Unassembled WGS sequence"/>
</dbReference>
<proteinExistence type="predicted"/>
<evidence type="ECO:0000313" key="1">
    <source>
        <dbReference type="EMBL" id="SLM31048.1"/>
    </source>
</evidence>
<dbReference type="EMBL" id="FWEV01000182">
    <property type="protein sequence ID" value="SLM31048.1"/>
    <property type="molecule type" value="Genomic_DNA"/>
</dbReference>
<keyword evidence="2" id="KW-1185">Reference proteome</keyword>
<sequence>MTERQKEQLKSESEFRRDPVLNDEFQGNYEVYRAYISATNEGLVKTAPANRR</sequence>
<reference evidence="1 2" key="1">
    <citation type="submission" date="2017-03" db="EMBL/GenBank/DDBJ databases">
        <authorList>
            <person name="Afonso C.L."/>
            <person name="Miller P.J."/>
            <person name="Scott M.A."/>
            <person name="Spackman E."/>
            <person name="Goraichik I."/>
            <person name="Dimitrov K.M."/>
            <person name="Suarez D.L."/>
            <person name="Swayne D.E."/>
        </authorList>
    </citation>
    <scope>NUCLEOTIDE SEQUENCE [LARGE SCALE GENOMIC DNA]</scope>
    <source>
        <strain evidence="1">PRJEB14757</strain>
    </source>
</reference>
<protein>
    <submittedName>
        <fullName evidence="1">Uncharacterized protein</fullName>
    </submittedName>
</protein>